<dbReference type="Proteomes" id="UP000799764">
    <property type="component" value="Unassembled WGS sequence"/>
</dbReference>
<feature type="transmembrane region" description="Helical" evidence="4">
    <location>
        <begin position="476"/>
        <end position="501"/>
    </location>
</feature>
<dbReference type="PANTHER" id="PTHR47435">
    <property type="entry name" value="KELCH REPEAT PROTEIN (AFU_ORTHOLOGUE AFUA_5G12780)"/>
    <property type="match status" value="1"/>
</dbReference>
<feature type="region of interest" description="Disordered" evidence="3">
    <location>
        <begin position="516"/>
        <end position="653"/>
    </location>
</feature>
<keyword evidence="4" id="KW-1133">Transmembrane helix</keyword>
<gene>
    <name evidence="6" type="ORF">P171DRAFT_481540</name>
</gene>
<dbReference type="Pfam" id="PF24681">
    <property type="entry name" value="Kelch_KLHDC2_KLHL20_DRC7"/>
    <property type="match status" value="1"/>
</dbReference>
<feature type="chain" id="PRO_5040409003" description="Galactose oxidase" evidence="5">
    <location>
        <begin position="18"/>
        <end position="653"/>
    </location>
</feature>
<organism evidence="6 7">
    <name type="scientific">Karstenula rhodostoma CBS 690.94</name>
    <dbReference type="NCBI Taxonomy" id="1392251"/>
    <lineage>
        <taxon>Eukaryota</taxon>
        <taxon>Fungi</taxon>
        <taxon>Dikarya</taxon>
        <taxon>Ascomycota</taxon>
        <taxon>Pezizomycotina</taxon>
        <taxon>Dothideomycetes</taxon>
        <taxon>Pleosporomycetidae</taxon>
        <taxon>Pleosporales</taxon>
        <taxon>Massarineae</taxon>
        <taxon>Didymosphaeriaceae</taxon>
        <taxon>Karstenula</taxon>
    </lineage>
</organism>
<dbReference type="CDD" id="cd12087">
    <property type="entry name" value="TM_EGFR-like"/>
    <property type="match status" value="1"/>
</dbReference>
<dbReference type="EMBL" id="MU001495">
    <property type="protein sequence ID" value="KAF2448473.1"/>
    <property type="molecule type" value="Genomic_DNA"/>
</dbReference>
<evidence type="ECO:0008006" key="8">
    <source>
        <dbReference type="Google" id="ProtNLM"/>
    </source>
</evidence>
<dbReference type="Gene3D" id="1.20.5.510">
    <property type="entry name" value="Single helix bin"/>
    <property type="match status" value="1"/>
</dbReference>
<protein>
    <recommendedName>
        <fullName evidence="8">Galactose oxidase</fullName>
    </recommendedName>
</protein>
<evidence type="ECO:0000256" key="4">
    <source>
        <dbReference type="SAM" id="Phobius"/>
    </source>
</evidence>
<dbReference type="InterPro" id="IPR011043">
    <property type="entry name" value="Gal_Oxase/kelch_b-propeller"/>
</dbReference>
<name>A0A9P4PSK1_9PLEO</name>
<proteinExistence type="predicted"/>
<dbReference type="Gene3D" id="2.120.10.80">
    <property type="entry name" value="Kelch-type beta propeller"/>
    <property type="match status" value="1"/>
</dbReference>
<keyword evidence="4" id="KW-0812">Transmembrane</keyword>
<sequence length="653" mass="70154">MRITHVLLSTLLAVALAQQNIKDPIADFCRRHRHQTCVIDGKLYIDGGMVYYGGSKDNDSVAEQNTWLIWEDTQDVANGLAFPAQRANLTKDATIPSVSGGTLWPDPPNHLFYLFGGAHASPAAARAASPHLYFYDTIYNTWNRSASDASQARIAWPAFGAGAVTDTGVAYYYGGYLTERSDAGWRGDDLMLNGLLSYDMGTRRWGNSTWDQTRRAEGSLLYVPASEGGMLVYFGGVEMERVGGEVVYANMRQIHLFDLANSRWYTQTATGDVPKARRGFCAGVVWAKDYSSYNIYLFGGLGSDGAGLGDLYVLSLPSFQWTLVWPTPQWATFPGGRGWSSCDVFNGNQMLIIGGDFTNSSISDCDVPKIGGQHALLLGQENVELGAWWHAPLNNITGYRVPDQIVKKIGGDADGHATATAPVKGWDDEARDLAVYLKTSFIARERTATRAIPVSTSSSPATSQPTSDSTAKGSNAGAIAGGTVGGVVALASMIALVLFCLRRRKRIQNGVDAAATSNVNSPATAQGSTGISPLSRNSTLHSAFSQPSPYSPQGSPPPPSTPWHGISSSYYRDTYSPPPSYAQPGGYGPPQTLYLPPPGRVQSFKEHDTYATPAELPSAEAPVNAELPGVSSPVNAGLPHRRNSSAAREAEWF</sequence>
<comment type="caution">
    <text evidence="6">The sequence shown here is derived from an EMBL/GenBank/DDBJ whole genome shotgun (WGS) entry which is preliminary data.</text>
</comment>
<keyword evidence="2" id="KW-0408">Iron</keyword>
<evidence type="ECO:0000256" key="1">
    <source>
        <dbReference type="ARBA" id="ARBA00022737"/>
    </source>
</evidence>
<feature type="compositionally biased region" description="Low complexity" evidence="3">
    <location>
        <begin position="455"/>
        <end position="471"/>
    </location>
</feature>
<accession>A0A9P4PSK1</accession>
<reference evidence="6" key="1">
    <citation type="journal article" date="2020" name="Stud. Mycol.">
        <title>101 Dothideomycetes genomes: a test case for predicting lifestyles and emergence of pathogens.</title>
        <authorList>
            <person name="Haridas S."/>
            <person name="Albert R."/>
            <person name="Binder M."/>
            <person name="Bloem J."/>
            <person name="Labutti K."/>
            <person name="Salamov A."/>
            <person name="Andreopoulos B."/>
            <person name="Baker S."/>
            <person name="Barry K."/>
            <person name="Bills G."/>
            <person name="Bluhm B."/>
            <person name="Cannon C."/>
            <person name="Castanera R."/>
            <person name="Culley D."/>
            <person name="Daum C."/>
            <person name="Ezra D."/>
            <person name="Gonzalez J."/>
            <person name="Henrissat B."/>
            <person name="Kuo A."/>
            <person name="Liang C."/>
            <person name="Lipzen A."/>
            <person name="Lutzoni F."/>
            <person name="Magnuson J."/>
            <person name="Mondo S."/>
            <person name="Nolan M."/>
            <person name="Ohm R."/>
            <person name="Pangilinan J."/>
            <person name="Park H.-J."/>
            <person name="Ramirez L."/>
            <person name="Alfaro M."/>
            <person name="Sun H."/>
            <person name="Tritt A."/>
            <person name="Yoshinaga Y."/>
            <person name="Zwiers L.-H."/>
            <person name="Turgeon B."/>
            <person name="Goodwin S."/>
            <person name="Spatafora J."/>
            <person name="Crous P."/>
            <person name="Grigoriev I."/>
        </authorList>
    </citation>
    <scope>NUCLEOTIDE SEQUENCE</scope>
    <source>
        <strain evidence="6">CBS 690.94</strain>
    </source>
</reference>
<keyword evidence="1" id="KW-0677">Repeat</keyword>
<dbReference type="InterPro" id="IPR015915">
    <property type="entry name" value="Kelch-typ_b-propeller"/>
</dbReference>
<evidence type="ECO:0000256" key="5">
    <source>
        <dbReference type="SAM" id="SignalP"/>
    </source>
</evidence>
<evidence type="ECO:0000313" key="7">
    <source>
        <dbReference type="Proteomes" id="UP000799764"/>
    </source>
</evidence>
<dbReference type="PANTHER" id="PTHR47435:SF4">
    <property type="entry name" value="KELCH REPEAT PROTEIN (AFU_ORTHOLOGUE AFUA_5G12780)"/>
    <property type="match status" value="1"/>
</dbReference>
<feature type="signal peptide" evidence="5">
    <location>
        <begin position="1"/>
        <end position="17"/>
    </location>
</feature>
<dbReference type="GO" id="GO:0019760">
    <property type="term" value="P:glucosinolate metabolic process"/>
    <property type="evidence" value="ECO:0007669"/>
    <property type="project" value="UniProtKB-ARBA"/>
</dbReference>
<keyword evidence="4" id="KW-0472">Membrane</keyword>
<feature type="region of interest" description="Disordered" evidence="3">
    <location>
        <begin position="452"/>
        <end position="475"/>
    </location>
</feature>
<dbReference type="AlphaFoldDB" id="A0A9P4PSK1"/>
<feature type="compositionally biased region" description="Polar residues" evidence="3">
    <location>
        <begin position="516"/>
        <end position="544"/>
    </location>
</feature>
<keyword evidence="7" id="KW-1185">Reference proteome</keyword>
<evidence type="ECO:0000313" key="6">
    <source>
        <dbReference type="EMBL" id="KAF2448473.1"/>
    </source>
</evidence>
<dbReference type="OrthoDB" id="10251809at2759"/>
<dbReference type="SUPFAM" id="SSF50965">
    <property type="entry name" value="Galactose oxidase, central domain"/>
    <property type="match status" value="1"/>
</dbReference>
<evidence type="ECO:0000256" key="3">
    <source>
        <dbReference type="SAM" id="MobiDB-lite"/>
    </source>
</evidence>
<keyword evidence="5" id="KW-0732">Signal</keyword>
<evidence type="ECO:0000256" key="2">
    <source>
        <dbReference type="ARBA" id="ARBA00023004"/>
    </source>
</evidence>